<dbReference type="InterPro" id="IPR001789">
    <property type="entry name" value="Sig_transdc_resp-reg_receiver"/>
</dbReference>
<dbReference type="Gene3D" id="2.40.50.1020">
    <property type="entry name" value="LytTr DNA-binding domain"/>
    <property type="match status" value="1"/>
</dbReference>
<dbReference type="SUPFAM" id="SSF52172">
    <property type="entry name" value="CheY-like"/>
    <property type="match status" value="1"/>
</dbReference>
<keyword evidence="3" id="KW-0597">Phosphoprotein</keyword>
<dbReference type="InterPro" id="IPR046947">
    <property type="entry name" value="LytR-like"/>
</dbReference>
<dbReference type="SMART" id="SM00850">
    <property type="entry name" value="LytTR"/>
    <property type="match status" value="1"/>
</dbReference>
<dbReference type="InterPro" id="IPR007492">
    <property type="entry name" value="LytTR_DNA-bd_dom"/>
</dbReference>
<dbReference type="PROSITE" id="PS50110">
    <property type="entry name" value="RESPONSE_REGULATORY"/>
    <property type="match status" value="1"/>
</dbReference>
<comment type="function">
    <text evidence="2">May play the central regulatory role in sporulation. It may be an element of the effector pathway responsible for the activation of sporulation genes in response to nutritional stress. Spo0A may act in concert with spo0H (a sigma factor) to control the expression of some genes that are critical to the sporulation process.</text>
</comment>
<feature type="modified residue" description="4-aspartylphosphate" evidence="3">
    <location>
        <position position="54"/>
    </location>
</feature>
<proteinExistence type="predicted"/>
<accession>A0A1L8CS39</accession>
<dbReference type="Pfam" id="PF00072">
    <property type="entry name" value="Response_reg"/>
    <property type="match status" value="1"/>
</dbReference>
<evidence type="ECO:0000313" key="6">
    <source>
        <dbReference type="EMBL" id="GAV21732.1"/>
    </source>
</evidence>
<dbReference type="CDD" id="cd17532">
    <property type="entry name" value="REC_LytTR_AlgR-like"/>
    <property type="match status" value="1"/>
</dbReference>
<dbReference type="Gene3D" id="3.40.50.2300">
    <property type="match status" value="1"/>
</dbReference>
<name>A0A1L8CS39_9THEO</name>
<evidence type="ECO:0000256" key="3">
    <source>
        <dbReference type="PROSITE-ProRule" id="PRU00169"/>
    </source>
</evidence>
<evidence type="ECO:0000313" key="7">
    <source>
        <dbReference type="Proteomes" id="UP000187485"/>
    </source>
</evidence>
<dbReference type="GO" id="GO:0003677">
    <property type="term" value="F:DNA binding"/>
    <property type="evidence" value="ECO:0007669"/>
    <property type="project" value="UniProtKB-KW"/>
</dbReference>
<dbReference type="Pfam" id="PF04397">
    <property type="entry name" value="LytTR"/>
    <property type="match status" value="1"/>
</dbReference>
<protein>
    <recommendedName>
        <fullName evidence="1">Stage 0 sporulation protein A homolog</fullName>
    </recommendedName>
</protein>
<keyword evidence="6" id="KW-0238">DNA-binding</keyword>
<dbReference type="STRING" id="870242.cpu_02420"/>
<feature type="domain" description="HTH LytTR-type" evidence="5">
    <location>
        <begin position="145"/>
        <end position="249"/>
    </location>
</feature>
<organism evidence="6 7">
    <name type="scientific">Carboxydothermus pertinax</name>
    <dbReference type="NCBI Taxonomy" id="870242"/>
    <lineage>
        <taxon>Bacteria</taxon>
        <taxon>Bacillati</taxon>
        <taxon>Bacillota</taxon>
        <taxon>Clostridia</taxon>
        <taxon>Thermoanaerobacterales</taxon>
        <taxon>Thermoanaerobacteraceae</taxon>
        <taxon>Carboxydothermus</taxon>
    </lineage>
</organism>
<dbReference type="PANTHER" id="PTHR37299:SF1">
    <property type="entry name" value="STAGE 0 SPORULATION PROTEIN A HOMOLOG"/>
    <property type="match status" value="1"/>
</dbReference>
<dbReference type="GO" id="GO:0000156">
    <property type="term" value="F:phosphorelay response regulator activity"/>
    <property type="evidence" value="ECO:0007669"/>
    <property type="project" value="InterPro"/>
</dbReference>
<sequence>MITAVVVDDEPLARQELKYLLEETERVEVIGEADSGEELFEVLKYRQPDVVFLDIEMYGLNGLDIALELLKEKDPPLIVFATAYDQYAVKAFELNALDYLLKPFSAERVKLTLEKIEEKLRNKEKYSQKMWNSLQAIAPSQKVFIQTADKILPLKREEIYFVEAQGRYAKIRLKSTWIFCRHSLSELEEILGEKNFIKVHKSFLVNFEQIKEIIPVFGGGIILRMGDEGASEVPVGRTFLKSFKEKIGLNL</sequence>
<keyword evidence="7" id="KW-1185">Reference proteome</keyword>
<reference evidence="7" key="1">
    <citation type="submission" date="2016-12" db="EMBL/GenBank/DDBJ databases">
        <title>Draft Genome Sequences od Carboxydothermus pertinax and islandicus, Hydrogenogenic Carboxydotrophic Bacteria.</title>
        <authorList>
            <person name="Fukuyama Y."/>
            <person name="Ohmae K."/>
            <person name="Yoneda Y."/>
            <person name="Yoshida T."/>
            <person name="Sako Y."/>
        </authorList>
    </citation>
    <scope>NUCLEOTIDE SEQUENCE [LARGE SCALE GENOMIC DNA]</scope>
    <source>
        <strain evidence="7">Ug1</strain>
    </source>
</reference>
<dbReference type="PANTHER" id="PTHR37299">
    <property type="entry name" value="TRANSCRIPTIONAL REGULATOR-RELATED"/>
    <property type="match status" value="1"/>
</dbReference>
<comment type="caution">
    <text evidence="6">The sequence shown here is derived from an EMBL/GenBank/DDBJ whole genome shotgun (WGS) entry which is preliminary data.</text>
</comment>
<gene>
    <name evidence="6" type="ORF">cpu_02420</name>
</gene>
<dbReference type="InterPro" id="IPR011006">
    <property type="entry name" value="CheY-like_superfamily"/>
</dbReference>
<dbReference type="EMBL" id="BDJK01000004">
    <property type="protein sequence ID" value="GAV21732.1"/>
    <property type="molecule type" value="Genomic_DNA"/>
</dbReference>
<evidence type="ECO:0000256" key="1">
    <source>
        <dbReference type="ARBA" id="ARBA00018672"/>
    </source>
</evidence>
<dbReference type="Proteomes" id="UP000187485">
    <property type="component" value="Unassembled WGS sequence"/>
</dbReference>
<evidence type="ECO:0000256" key="2">
    <source>
        <dbReference type="ARBA" id="ARBA00024867"/>
    </source>
</evidence>
<evidence type="ECO:0000259" key="4">
    <source>
        <dbReference type="PROSITE" id="PS50110"/>
    </source>
</evidence>
<dbReference type="PROSITE" id="PS50930">
    <property type="entry name" value="HTH_LYTTR"/>
    <property type="match status" value="1"/>
</dbReference>
<dbReference type="SMART" id="SM00448">
    <property type="entry name" value="REC"/>
    <property type="match status" value="1"/>
</dbReference>
<evidence type="ECO:0000259" key="5">
    <source>
        <dbReference type="PROSITE" id="PS50930"/>
    </source>
</evidence>
<dbReference type="OrthoDB" id="9809318at2"/>
<dbReference type="RefSeq" id="WP_075858184.1">
    <property type="nucleotide sequence ID" value="NZ_BDJK01000004.1"/>
</dbReference>
<dbReference type="AlphaFoldDB" id="A0A1L8CS39"/>
<feature type="domain" description="Response regulatory" evidence="4">
    <location>
        <begin position="3"/>
        <end position="117"/>
    </location>
</feature>